<evidence type="ECO:0000313" key="10">
    <source>
        <dbReference type="EMBL" id="QHG89866.1"/>
    </source>
</evidence>
<dbReference type="InterPro" id="IPR027417">
    <property type="entry name" value="P-loop_NTPase"/>
</dbReference>
<dbReference type="InterPro" id="IPR003593">
    <property type="entry name" value="AAA+_ATPase"/>
</dbReference>
<evidence type="ECO:0000256" key="7">
    <source>
        <dbReference type="ARBA" id="ARBA00022967"/>
    </source>
</evidence>
<keyword evidence="5" id="KW-0547">Nucleotide-binding</keyword>
<keyword evidence="7" id="KW-1278">Translocase</keyword>
<sequence length="391" mass="45133">MQKIGKGKKDLYHYHLKDDEIIAVKDLTCEFINSDNKTIKAVDNFSYVFKKNQIHFIIGNSGSGKSTLVSDFNGLLKSRKGYINADGFEIHGKQRKIKKPKLLRRIVSMVFQFPEYQLFKDTIEKDISFGPKSLGIPKHKSFLINKENIKNIITNDFDNLCKEFEIKCYCDQFFNFYDFKFKKKKRLKVKVLFFKKDTKKILFKKTYDYDYISEDKVSYEDAKKYLTKLGLTEDYLLRNPFGLSGGQKRRVAIAGILAIEPKILIFDEPTAGLDPQGEQEMMDIIQEAKRSGQTVIVITHTMDHVLEIADNVIVMDNGNILLHGTPYEVFTNPILLEKTKMEIPKVINVINELSSKNSKFKQLYDLQPRTCDELADAITSIANKKRITKGK</sequence>
<dbReference type="CDD" id="cd03225">
    <property type="entry name" value="ABC_cobalt_CbiO_domain1"/>
    <property type="match status" value="1"/>
</dbReference>
<dbReference type="Gene3D" id="3.40.50.300">
    <property type="entry name" value="P-loop containing nucleotide triphosphate hydrolases"/>
    <property type="match status" value="2"/>
</dbReference>
<feature type="domain" description="ABC transporter" evidence="9">
    <location>
        <begin position="22"/>
        <end position="342"/>
    </location>
</feature>
<dbReference type="EMBL" id="CP033512">
    <property type="protein sequence ID" value="QHG89866.1"/>
    <property type="molecule type" value="Genomic_DNA"/>
</dbReference>
<dbReference type="InterPro" id="IPR003439">
    <property type="entry name" value="ABC_transporter-like_ATP-bd"/>
</dbReference>
<dbReference type="KEGG" id="miw:EER00_03145"/>
<dbReference type="InterPro" id="IPR015856">
    <property type="entry name" value="ABC_transpr_CbiO/EcfA_su"/>
</dbReference>
<accession>A0A6P1LBR5</accession>
<dbReference type="SMART" id="SM00382">
    <property type="entry name" value="AAA"/>
    <property type="match status" value="1"/>
</dbReference>
<evidence type="ECO:0000256" key="4">
    <source>
        <dbReference type="ARBA" id="ARBA00022475"/>
    </source>
</evidence>
<gene>
    <name evidence="10" type="ORF">EER00_03145</name>
</gene>
<dbReference type="GO" id="GO:0005524">
    <property type="term" value="F:ATP binding"/>
    <property type="evidence" value="ECO:0007669"/>
    <property type="project" value="UniProtKB-KW"/>
</dbReference>
<evidence type="ECO:0000256" key="1">
    <source>
        <dbReference type="ARBA" id="ARBA00004202"/>
    </source>
</evidence>
<keyword evidence="4" id="KW-1003">Cell membrane</keyword>
<dbReference type="GO" id="GO:0043190">
    <property type="term" value="C:ATP-binding cassette (ABC) transporter complex"/>
    <property type="evidence" value="ECO:0007669"/>
    <property type="project" value="TreeGrafter"/>
</dbReference>
<evidence type="ECO:0000256" key="5">
    <source>
        <dbReference type="ARBA" id="ARBA00022741"/>
    </source>
</evidence>
<protein>
    <submittedName>
        <fullName evidence="10">ATP-binding cassette domain-containing protein</fullName>
    </submittedName>
</protein>
<comment type="similarity">
    <text evidence="2">Belongs to the ABC transporter superfamily.</text>
</comment>
<keyword evidence="8" id="KW-0472">Membrane</keyword>
<proteinExistence type="inferred from homology"/>
<dbReference type="GO" id="GO:0042626">
    <property type="term" value="F:ATPase-coupled transmembrane transporter activity"/>
    <property type="evidence" value="ECO:0007669"/>
    <property type="project" value="TreeGrafter"/>
</dbReference>
<dbReference type="InterPro" id="IPR017871">
    <property type="entry name" value="ABC_transporter-like_CS"/>
</dbReference>
<dbReference type="AlphaFoldDB" id="A0A6P1LBR5"/>
<evidence type="ECO:0000256" key="8">
    <source>
        <dbReference type="ARBA" id="ARBA00023136"/>
    </source>
</evidence>
<evidence type="ECO:0000256" key="2">
    <source>
        <dbReference type="ARBA" id="ARBA00005417"/>
    </source>
</evidence>
<dbReference type="Proteomes" id="UP000464283">
    <property type="component" value="Chromosome"/>
</dbReference>
<organism evidence="10 11">
    <name type="scientific">Malacoplasma iowae 695</name>
    <dbReference type="NCBI Taxonomy" id="1048830"/>
    <lineage>
        <taxon>Bacteria</taxon>
        <taxon>Bacillati</taxon>
        <taxon>Mycoplasmatota</taxon>
        <taxon>Mycoplasmoidales</taxon>
        <taxon>Mycoplasmoidaceae</taxon>
        <taxon>Malacoplasma</taxon>
    </lineage>
</organism>
<dbReference type="SUPFAM" id="SSF52540">
    <property type="entry name" value="P-loop containing nucleoside triphosphate hydrolases"/>
    <property type="match status" value="1"/>
</dbReference>
<evidence type="ECO:0000313" key="11">
    <source>
        <dbReference type="Proteomes" id="UP000464283"/>
    </source>
</evidence>
<keyword evidence="6 10" id="KW-0067">ATP-binding</keyword>
<name>A0A6P1LBR5_MALIO</name>
<comment type="subcellular location">
    <subcellularLocation>
        <location evidence="1">Cell membrane</location>
        <topology evidence="1">Peripheral membrane protein</topology>
    </subcellularLocation>
</comment>
<keyword evidence="3" id="KW-0813">Transport</keyword>
<dbReference type="GO" id="GO:0016887">
    <property type="term" value="F:ATP hydrolysis activity"/>
    <property type="evidence" value="ECO:0007669"/>
    <property type="project" value="InterPro"/>
</dbReference>
<dbReference type="InterPro" id="IPR050095">
    <property type="entry name" value="ECF_ABC_transporter_ATP-bd"/>
</dbReference>
<reference evidence="11" key="1">
    <citation type="submission" date="2018-11" db="EMBL/GenBank/DDBJ databases">
        <title>The first complete genome sequence of Mycoplasma iowae strain 695.</title>
        <authorList>
            <person name="Ghanem M."/>
            <person name="El-Gazzar M."/>
        </authorList>
    </citation>
    <scope>NUCLEOTIDE SEQUENCE [LARGE SCALE GENOMIC DNA]</scope>
    <source>
        <strain evidence="11">695</strain>
    </source>
</reference>
<evidence type="ECO:0000256" key="6">
    <source>
        <dbReference type="ARBA" id="ARBA00022840"/>
    </source>
</evidence>
<evidence type="ECO:0000256" key="3">
    <source>
        <dbReference type="ARBA" id="ARBA00022448"/>
    </source>
</evidence>
<dbReference type="Pfam" id="PF00005">
    <property type="entry name" value="ABC_tran"/>
    <property type="match status" value="1"/>
</dbReference>
<evidence type="ECO:0000259" key="9">
    <source>
        <dbReference type="PROSITE" id="PS50893"/>
    </source>
</evidence>
<dbReference type="PANTHER" id="PTHR43553">
    <property type="entry name" value="HEAVY METAL TRANSPORTER"/>
    <property type="match status" value="1"/>
</dbReference>
<dbReference type="PANTHER" id="PTHR43553:SF27">
    <property type="entry name" value="ENERGY-COUPLING FACTOR TRANSPORTER ATP-BINDING PROTEIN ECFA2"/>
    <property type="match status" value="1"/>
</dbReference>
<dbReference type="PROSITE" id="PS00211">
    <property type="entry name" value="ABC_TRANSPORTER_1"/>
    <property type="match status" value="1"/>
</dbReference>
<dbReference type="PROSITE" id="PS50893">
    <property type="entry name" value="ABC_TRANSPORTER_2"/>
    <property type="match status" value="1"/>
</dbReference>